<dbReference type="AlphaFoldDB" id="A0A1G8H571"/>
<keyword evidence="3" id="KW-1185">Reference proteome</keyword>
<dbReference type="PANTHER" id="PTHR40861:SF1">
    <property type="entry name" value="PHOSPHATIDATE PHOSPHATASE APP1 CATALYTIC DOMAIN-CONTAINING PROTEIN"/>
    <property type="match status" value="1"/>
</dbReference>
<dbReference type="InterPro" id="IPR019236">
    <property type="entry name" value="APP1_cat"/>
</dbReference>
<organism evidence="2 3">
    <name type="scientific">Agrococcus jejuensis</name>
    <dbReference type="NCBI Taxonomy" id="399736"/>
    <lineage>
        <taxon>Bacteria</taxon>
        <taxon>Bacillati</taxon>
        <taxon>Actinomycetota</taxon>
        <taxon>Actinomycetes</taxon>
        <taxon>Micrococcales</taxon>
        <taxon>Microbacteriaceae</taxon>
        <taxon>Agrococcus</taxon>
    </lineage>
</organism>
<dbReference type="Proteomes" id="UP000198822">
    <property type="component" value="Chromosome I"/>
</dbReference>
<evidence type="ECO:0000259" key="1">
    <source>
        <dbReference type="Pfam" id="PF09949"/>
    </source>
</evidence>
<name>A0A1G8H571_9MICO</name>
<evidence type="ECO:0000313" key="2">
    <source>
        <dbReference type="EMBL" id="SDI01670.1"/>
    </source>
</evidence>
<dbReference type="OrthoDB" id="4840954at2"/>
<evidence type="ECO:0000313" key="3">
    <source>
        <dbReference type="Proteomes" id="UP000198822"/>
    </source>
</evidence>
<protein>
    <submittedName>
        <fullName evidence="2">Uncharacterized conserved protein</fullName>
    </submittedName>
</protein>
<accession>A0A1G8H571</accession>
<dbReference type="GO" id="GO:0008195">
    <property type="term" value="F:phosphatidate phosphatase activity"/>
    <property type="evidence" value="ECO:0007669"/>
    <property type="project" value="InterPro"/>
</dbReference>
<dbReference type="Pfam" id="PF09949">
    <property type="entry name" value="APP1_cat"/>
    <property type="match status" value="1"/>
</dbReference>
<dbReference type="PANTHER" id="PTHR40861">
    <property type="entry name" value="DUF2183 DOMAIN-CONTAINING PROTEIN"/>
    <property type="match status" value="1"/>
</dbReference>
<sequence length="367" mass="40348">MTDARSRILATLARADDLDAVLTGFDLDRLMRAFDGPLLARDRRAELAALLCLDRARDLSAAVLADVVHAMRSLRNRGTFSGSIRGVFDSLEGEEFRDFKYLLNATGDRHDLEHVVFERLTFVDRHHVLRRIREEAAGLEHHELRILSDIDDTVKAMLHDRRFVRGSVYPGVVAFLRELDDGAAAEPGRPGDLTFVTARPEGPRDLIAQYTRDALEPLGLPPHTVLGGSFLNIATKASIAARKLQNFEHERQLFPECRYVFVGDSGQADPQVGAAMVARAPEFVARVLIHDVTGVAADRRERWSQQGVSTFQTYSGAARIAHGLGLVSEAGVARVHAAVLEGLDSDVVKPGHRDALVATAEREVQAA</sequence>
<dbReference type="RefSeq" id="WP_092506612.1">
    <property type="nucleotide sequence ID" value="NZ_LT629695.1"/>
</dbReference>
<dbReference type="STRING" id="399736.SAMN04489720_3215"/>
<gene>
    <name evidence="2" type="ORF">SAMN04489720_3215</name>
</gene>
<proteinExistence type="predicted"/>
<dbReference type="EMBL" id="LT629695">
    <property type="protein sequence ID" value="SDI01670.1"/>
    <property type="molecule type" value="Genomic_DNA"/>
</dbReference>
<feature type="domain" description="Phosphatidate phosphatase APP1 catalytic" evidence="1">
    <location>
        <begin position="145"/>
        <end position="290"/>
    </location>
</feature>
<reference evidence="3" key="1">
    <citation type="submission" date="2016-10" db="EMBL/GenBank/DDBJ databases">
        <authorList>
            <person name="Varghese N."/>
            <person name="Submissions S."/>
        </authorList>
    </citation>
    <scope>NUCLEOTIDE SEQUENCE [LARGE SCALE GENOMIC DNA]</scope>
    <source>
        <strain evidence="3">DSM 22002</strain>
    </source>
</reference>